<keyword evidence="5 9" id="KW-0627">Porphyrin biosynthesis</keyword>
<comment type="similarity">
    <text evidence="2 9">Belongs to the uroporphyrinogen-III synthase family.</text>
</comment>
<gene>
    <name evidence="11" type="ORF">NXS11_01950</name>
</gene>
<name>A0ABT2F042_9STAP</name>
<evidence type="ECO:0000256" key="9">
    <source>
        <dbReference type="RuleBase" id="RU366031"/>
    </source>
</evidence>
<dbReference type="Pfam" id="PF02602">
    <property type="entry name" value="HEM4"/>
    <property type="match status" value="1"/>
</dbReference>
<dbReference type="Gene3D" id="3.40.50.10090">
    <property type="match status" value="2"/>
</dbReference>
<dbReference type="InterPro" id="IPR039793">
    <property type="entry name" value="UROS/Hem4"/>
</dbReference>
<evidence type="ECO:0000256" key="6">
    <source>
        <dbReference type="ARBA" id="ARBA00037589"/>
    </source>
</evidence>
<evidence type="ECO:0000313" key="12">
    <source>
        <dbReference type="Proteomes" id="UP001205609"/>
    </source>
</evidence>
<comment type="catalytic activity">
    <reaction evidence="8 9">
        <text>hydroxymethylbilane = uroporphyrinogen III + H2O</text>
        <dbReference type="Rhea" id="RHEA:18965"/>
        <dbReference type="ChEBI" id="CHEBI:15377"/>
        <dbReference type="ChEBI" id="CHEBI:57308"/>
        <dbReference type="ChEBI" id="CHEBI:57845"/>
        <dbReference type="EC" id="4.2.1.75"/>
    </reaction>
</comment>
<evidence type="ECO:0000256" key="5">
    <source>
        <dbReference type="ARBA" id="ARBA00023244"/>
    </source>
</evidence>
<dbReference type="Proteomes" id="UP001205609">
    <property type="component" value="Unassembled WGS sequence"/>
</dbReference>
<organism evidence="11 12">
    <name type="scientific">Staphylococcus americanisciuri</name>
    <dbReference type="NCBI Taxonomy" id="2973940"/>
    <lineage>
        <taxon>Bacteria</taxon>
        <taxon>Bacillati</taxon>
        <taxon>Bacillota</taxon>
        <taxon>Bacilli</taxon>
        <taxon>Bacillales</taxon>
        <taxon>Staphylococcaceae</taxon>
        <taxon>Staphylococcus</taxon>
    </lineage>
</organism>
<sequence>MKPTVIMTQTLAYHYDQINVCHIPLLSTVACPFDQKVLDNAYDWLIFSSQNAVAYFQQYLPNVRVKHIAAIGKKTAQFCEQQGIRVDFVPDDFSQEGFLAQFEAETNATILLPSSAQARPKLANELSQRGYSVTKVNLYDVEANKVAVNRVYEMLVTQQADAITFASSSAVCALFDRHPDIDFDALYVIGVPTQKTLSDYGYQGIVADKQTLDAMIDKILEKRF</sequence>
<evidence type="ECO:0000313" key="11">
    <source>
        <dbReference type="EMBL" id="MCS4485651.1"/>
    </source>
</evidence>
<comment type="function">
    <text evidence="6 9">Catalyzes cyclization of the linear tetrapyrrole, hydroxymethylbilane, to the macrocyclic uroporphyrinogen III.</text>
</comment>
<evidence type="ECO:0000256" key="4">
    <source>
        <dbReference type="ARBA" id="ARBA00023239"/>
    </source>
</evidence>
<keyword evidence="12" id="KW-1185">Reference proteome</keyword>
<evidence type="ECO:0000256" key="2">
    <source>
        <dbReference type="ARBA" id="ARBA00008133"/>
    </source>
</evidence>
<dbReference type="PANTHER" id="PTHR38042">
    <property type="entry name" value="UROPORPHYRINOGEN-III SYNTHASE, CHLOROPLASTIC"/>
    <property type="match status" value="1"/>
</dbReference>
<evidence type="ECO:0000256" key="3">
    <source>
        <dbReference type="ARBA" id="ARBA00013109"/>
    </source>
</evidence>
<dbReference type="RefSeq" id="WP_259198206.1">
    <property type="nucleotide sequence ID" value="NZ_JANUXY010000001.1"/>
</dbReference>
<feature type="domain" description="Tetrapyrrole biosynthesis uroporphyrinogen III synthase" evidence="10">
    <location>
        <begin position="18"/>
        <end position="216"/>
    </location>
</feature>
<dbReference type="EC" id="4.2.1.75" evidence="3 9"/>
<comment type="pathway">
    <text evidence="1 9">Porphyrin-containing compound metabolism; protoporphyrin-IX biosynthesis; coproporphyrinogen-III from 5-aminolevulinate: step 3/4.</text>
</comment>
<dbReference type="PROSITE" id="PS51257">
    <property type="entry name" value="PROKAR_LIPOPROTEIN"/>
    <property type="match status" value="1"/>
</dbReference>
<evidence type="ECO:0000259" key="10">
    <source>
        <dbReference type="Pfam" id="PF02602"/>
    </source>
</evidence>
<dbReference type="InterPro" id="IPR003754">
    <property type="entry name" value="4pyrrol_synth_uPrphyn_synth"/>
</dbReference>
<dbReference type="PANTHER" id="PTHR38042:SF1">
    <property type="entry name" value="UROPORPHYRINOGEN-III SYNTHASE, CHLOROPLASTIC"/>
    <property type="match status" value="1"/>
</dbReference>
<evidence type="ECO:0000256" key="1">
    <source>
        <dbReference type="ARBA" id="ARBA00004772"/>
    </source>
</evidence>
<evidence type="ECO:0000256" key="7">
    <source>
        <dbReference type="ARBA" id="ARBA00040167"/>
    </source>
</evidence>
<dbReference type="SUPFAM" id="SSF69618">
    <property type="entry name" value="HemD-like"/>
    <property type="match status" value="1"/>
</dbReference>
<reference evidence="11 12" key="1">
    <citation type="journal article" date="2023" name="Int. J. Syst. Evol. Microbiol.">
        <title>Streptococcus sciuri sp. nov., Staphylococcus marylandisciuri sp. nov. and Staphylococcus americanisciuri sp. nov., isolated from faeces of eastern grey squirrel (Sciurus carolinensis).</title>
        <authorList>
            <person name="Volokhov D.V."/>
            <person name="Zagorodnyaya T.A."/>
            <person name="Furtak V.A."/>
            <person name="Nattanmai G."/>
            <person name="Randall L."/>
            <person name="Jose S."/>
            <person name="Gao Y."/>
            <person name="Eisenberg T."/>
            <person name="Delmonte P."/>
            <person name="Blom J."/>
            <person name="Mitchell K.K."/>
        </authorList>
    </citation>
    <scope>NUCLEOTIDE SEQUENCE [LARGE SCALE GENOMIC DNA]</scope>
    <source>
        <strain evidence="11 12">GRT3</strain>
    </source>
</reference>
<dbReference type="InterPro" id="IPR036108">
    <property type="entry name" value="4pyrrol_syn_uPrphyn_synt_sf"/>
</dbReference>
<comment type="caution">
    <text evidence="11">The sequence shown here is derived from an EMBL/GenBank/DDBJ whole genome shotgun (WGS) entry which is preliminary data.</text>
</comment>
<protein>
    <recommendedName>
        <fullName evidence="7 9">Uroporphyrinogen-III synthase</fullName>
        <ecNumber evidence="3 9">4.2.1.75</ecNumber>
    </recommendedName>
</protein>
<proteinExistence type="inferred from homology"/>
<accession>A0ABT2F042</accession>
<evidence type="ECO:0000256" key="8">
    <source>
        <dbReference type="ARBA" id="ARBA00048617"/>
    </source>
</evidence>
<dbReference type="EMBL" id="JANUXY010000001">
    <property type="protein sequence ID" value="MCS4485651.1"/>
    <property type="molecule type" value="Genomic_DNA"/>
</dbReference>
<dbReference type="CDD" id="cd06578">
    <property type="entry name" value="HemD"/>
    <property type="match status" value="1"/>
</dbReference>
<keyword evidence="4 9" id="KW-0456">Lyase</keyword>